<feature type="compositionally biased region" description="Basic and acidic residues" evidence="1">
    <location>
        <begin position="30"/>
        <end position="43"/>
    </location>
</feature>
<evidence type="ECO:0000313" key="2">
    <source>
        <dbReference type="EMBL" id="QNN89471.1"/>
    </source>
</evidence>
<feature type="compositionally biased region" description="Polar residues" evidence="1">
    <location>
        <begin position="19"/>
        <end position="29"/>
    </location>
</feature>
<accession>A0A7G9U8P0</accession>
<proteinExistence type="predicted"/>
<reference evidence="2" key="1">
    <citation type="submission" date="2019-11" db="EMBL/GenBank/DDBJ databases">
        <title>Studies on the baculoviruses infecting the caterpillars, Spilarctia obliqua Walker (Erebidae) and Pieris brassicae Linn. (Pieridae) (Insecta: Lepidoptera).</title>
        <authorList>
            <person name="Paul S."/>
            <person name="Arumugaperumal A."/>
            <person name="Sathiya Balasingh Thangapandi E.J.J."/>
            <person name="Sarjubala Devi H."/>
            <person name="Johnson T."/>
            <person name="Maisnam S."/>
            <person name="Krishnavel S."/>
            <person name="Soman Syamala S."/>
            <person name="Ramamoorthy S."/>
            <person name="Karthikeyan R."/>
            <person name="Subburaman C."/>
            <person name="Jeyaprakash R."/>
            <person name="Azhaguchamy M."/>
            <person name="Ramaiyer V."/>
            <person name="Sivasubramaniam S."/>
        </authorList>
    </citation>
    <scope>NUCLEOTIDE SEQUENCE</scope>
    <source>
        <strain evidence="2">Manipur</strain>
    </source>
</reference>
<organismHost>
    <name type="scientific">Pieris brassicae</name>
    <name type="common">White butterfly</name>
    <name type="synonym">Large white butterfly</name>
    <dbReference type="NCBI Taxonomy" id="7116"/>
</organismHost>
<protein>
    <submittedName>
        <fullName evidence="2">ORF42</fullName>
    </submittedName>
</protein>
<name>A0A7G9U8P0_GVPB</name>
<evidence type="ECO:0000256" key="1">
    <source>
        <dbReference type="SAM" id="MobiDB-lite"/>
    </source>
</evidence>
<feature type="region of interest" description="Disordered" evidence="1">
    <location>
        <begin position="19"/>
        <end position="43"/>
    </location>
</feature>
<dbReference type="EMBL" id="MN750571">
    <property type="protein sequence ID" value="QNN89471.1"/>
    <property type="molecule type" value="Genomic_DNA"/>
</dbReference>
<organism evidence="2">
    <name type="scientific">Pieris brassicae granulosis virus</name>
    <name type="common">PbGV</name>
    <name type="synonym">Pieris brassicae granulovirus</name>
    <dbReference type="NCBI Taxonomy" id="10465"/>
    <lineage>
        <taxon>Viruses</taxon>
        <taxon>Viruses incertae sedis</taxon>
        <taxon>Naldaviricetes</taxon>
        <taxon>Lefavirales</taxon>
        <taxon>Baculoviridae</taxon>
        <taxon>Betabaculovirus</taxon>
        <taxon>Betabaculovirus arrapae</taxon>
    </lineage>
</organism>
<sequence length="82" mass="9818">MLNEKLNKQLEENKNTITRLLAGQTSSENKNAKDLDNEKQQTKRLVKEAEMRCEELLRNEKENYEKYWLPKNKNYDCGTLRL</sequence>